<proteinExistence type="predicted"/>
<dbReference type="AlphaFoldDB" id="A0A9X3S013"/>
<accession>A0A9X3S013</accession>
<sequence>MRRLLLPLGATFVAWQIVQADWPSAVLVAVLVVWLVWRDIPPRLFQATSVIACAAVVADAVRSGLPWWMIVLAAASGVALVFIFVLAFALRHGIRSPAVPPSAPR</sequence>
<dbReference type="Proteomes" id="UP001149140">
    <property type="component" value="Unassembled WGS sequence"/>
</dbReference>
<comment type="caution">
    <text evidence="2">The sequence shown here is derived from an EMBL/GenBank/DDBJ whole genome shotgun (WGS) entry which is preliminary data.</text>
</comment>
<protein>
    <submittedName>
        <fullName evidence="2">Uncharacterized protein</fullName>
    </submittedName>
</protein>
<name>A0A9X3S013_9ACTN</name>
<evidence type="ECO:0000313" key="3">
    <source>
        <dbReference type="Proteomes" id="UP001149140"/>
    </source>
</evidence>
<gene>
    <name evidence="2" type="ORF">OM076_00975</name>
</gene>
<feature type="transmembrane region" description="Helical" evidence="1">
    <location>
        <begin position="44"/>
        <end position="61"/>
    </location>
</feature>
<evidence type="ECO:0000313" key="2">
    <source>
        <dbReference type="EMBL" id="MDA0158821.1"/>
    </source>
</evidence>
<keyword evidence="1" id="KW-1133">Transmembrane helix</keyword>
<feature type="transmembrane region" description="Helical" evidence="1">
    <location>
        <begin position="68"/>
        <end position="90"/>
    </location>
</feature>
<evidence type="ECO:0000256" key="1">
    <source>
        <dbReference type="SAM" id="Phobius"/>
    </source>
</evidence>
<keyword evidence="1" id="KW-0812">Transmembrane</keyword>
<dbReference type="RefSeq" id="WP_270037419.1">
    <property type="nucleotide sequence ID" value="NZ_JAPDOD010000001.1"/>
</dbReference>
<keyword evidence="3" id="KW-1185">Reference proteome</keyword>
<keyword evidence="1" id="KW-0472">Membrane</keyword>
<dbReference type="EMBL" id="JAPDOD010000001">
    <property type="protein sequence ID" value="MDA0158821.1"/>
    <property type="molecule type" value="Genomic_DNA"/>
</dbReference>
<reference evidence="2" key="1">
    <citation type="submission" date="2022-10" db="EMBL/GenBank/DDBJ databases">
        <title>The WGS of Solirubrobacter ginsenosidimutans DSM 21036.</title>
        <authorList>
            <person name="Jiang Z."/>
        </authorList>
    </citation>
    <scope>NUCLEOTIDE SEQUENCE</scope>
    <source>
        <strain evidence="2">DSM 21036</strain>
    </source>
</reference>
<organism evidence="2 3">
    <name type="scientific">Solirubrobacter ginsenosidimutans</name>
    <dbReference type="NCBI Taxonomy" id="490573"/>
    <lineage>
        <taxon>Bacteria</taxon>
        <taxon>Bacillati</taxon>
        <taxon>Actinomycetota</taxon>
        <taxon>Thermoleophilia</taxon>
        <taxon>Solirubrobacterales</taxon>
        <taxon>Solirubrobacteraceae</taxon>
        <taxon>Solirubrobacter</taxon>
    </lineage>
</organism>